<dbReference type="EMBL" id="JBHLXH010000001">
    <property type="protein sequence ID" value="MFC0221798.1"/>
    <property type="molecule type" value="Genomic_DNA"/>
</dbReference>
<proteinExistence type="predicted"/>
<name>A0ABV6DYR0_9ACTN</name>
<comment type="caution">
    <text evidence="1">The sequence shown here is derived from an EMBL/GenBank/DDBJ whole genome shotgun (WGS) entry which is preliminary data.</text>
</comment>
<organism evidence="1 2">
    <name type="scientific">Nocardioides zeicaulis</name>
    <dbReference type="NCBI Taxonomy" id="1776857"/>
    <lineage>
        <taxon>Bacteria</taxon>
        <taxon>Bacillati</taxon>
        <taxon>Actinomycetota</taxon>
        <taxon>Actinomycetes</taxon>
        <taxon>Propionibacteriales</taxon>
        <taxon>Nocardioidaceae</taxon>
        <taxon>Nocardioides</taxon>
    </lineage>
</organism>
<dbReference type="Gene3D" id="3.30.70.100">
    <property type="match status" value="1"/>
</dbReference>
<dbReference type="RefSeq" id="WP_378517469.1">
    <property type="nucleotide sequence ID" value="NZ_CBCSDI010000025.1"/>
</dbReference>
<gene>
    <name evidence="1" type="ORF">ACFFJG_04845</name>
</gene>
<dbReference type="Proteomes" id="UP001589698">
    <property type="component" value="Unassembled WGS sequence"/>
</dbReference>
<evidence type="ECO:0000313" key="2">
    <source>
        <dbReference type="Proteomes" id="UP001589698"/>
    </source>
</evidence>
<accession>A0ABV6DYR0</accession>
<reference evidence="1 2" key="1">
    <citation type="submission" date="2024-09" db="EMBL/GenBank/DDBJ databases">
        <authorList>
            <person name="Sun Q."/>
            <person name="Mori K."/>
        </authorList>
    </citation>
    <scope>NUCLEOTIDE SEQUENCE [LARGE SCALE GENOMIC DNA]</scope>
    <source>
        <strain evidence="1 2">CCM 8654</strain>
    </source>
</reference>
<keyword evidence="2" id="KW-1185">Reference proteome</keyword>
<protein>
    <recommendedName>
        <fullName evidence="3">Monooxygenase</fullName>
    </recommendedName>
</protein>
<evidence type="ECO:0000313" key="1">
    <source>
        <dbReference type="EMBL" id="MFC0221798.1"/>
    </source>
</evidence>
<evidence type="ECO:0008006" key="3">
    <source>
        <dbReference type="Google" id="ProtNLM"/>
    </source>
</evidence>
<sequence length="116" mass="12448">MLGLSIRWSLVDAPAGASEELAAYVADTSHARFTQMAGLRFKAWRTVPGEWFEGTYVFASDEARAEFQRAFTETAADAPGSRIVGAPPVLVEACDVVAVAEGRAGFLAAPRLTEDR</sequence>